<accession>A0A2S9Q505</accession>
<keyword evidence="1" id="KW-0472">Membrane</keyword>
<proteinExistence type="predicted"/>
<reference evidence="3 4" key="1">
    <citation type="submission" date="2018-02" db="EMBL/GenBank/DDBJ databases">
        <title>Whole genome sequencing of endophytic bacterium.</title>
        <authorList>
            <person name="Eedara R."/>
            <person name="Podile A.R."/>
        </authorList>
    </citation>
    <scope>NUCLEOTIDE SEQUENCE [LARGE SCALE GENOMIC DNA]</scope>
    <source>
        <strain evidence="3 4">RP1T</strain>
    </source>
</reference>
<dbReference type="RefSeq" id="WP_105865106.1">
    <property type="nucleotide sequence ID" value="NZ_PUEJ01000013.1"/>
</dbReference>
<sequence>MRILVPGGYGLIGSAIVSALLTAGHEVTGLGRSVGQARLREPRVRWLQHDLKDLVSAEAWRPLLADVDAVINAAGVLQDGPGDDVMVTQSLAMVALFEACEQVGVKRLVQISAVGASPDAATVFMRSKGIADEALEGSSLDWTILRPGLVLGSSAYGGSALLHALASLPGFIPLPPAPSIRSVALDDVAATALAVVEGRLPHRRIYDLVEDRAHSLQEIVATLRARLGLPPARFARWPLWIFRLAFRLGDLAGLLGWRPPMRTTSLDQILAGIDGDPTPLGAANGRSLKALPEILEAVGGTVRERWFARLFLLKPVIVATLGLFWLLSGLIGLIEADKAKVVLTLRGFAPTTAALFVHGGALADLLLGAAMLWRRTMPAAATGMIGVTLAYLLAGSLFTPDLWLDPLGPFLKTLPAAVLALVALAIKDAR</sequence>
<feature type="transmembrane region" description="Helical" evidence="1">
    <location>
        <begin position="410"/>
        <end position="426"/>
    </location>
</feature>
<dbReference type="InterPro" id="IPR016040">
    <property type="entry name" value="NAD(P)-bd_dom"/>
</dbReference>
<feature type="transmembrane region" description="Helical" evidence="1">
    <location>
        <begin position="354"/>
        <end position="373"/>
    </location>
</feature>
<evidence type="ECO:0000259" key="2">
    <source>
        <dbReference type="Pfam" id="PF13460"/>
    </source>
</evidence>
<keyword evidence="1" id="KW-1133">Transmembrane helix</keyword>
<dbReference type="GO" id="GO:0044877">
    <property type="term" value="F:protein-containing complex binding"/>
    <property type="evidence" value="ECO:0007669"/>
    <property type="project" value="TreeGrafter"/>
</dbReference>
<name>A0A2S9Q505_9HYPH</name>
<comment type="caution">
    <text evidence="3">The sequence shown here is derived from an EMBL/GenBank/DDBJ whole genome shotgun (WGS) entry which is preliminary data.</text>
</comment>
<keyword evidence="4" id="KW-1185">Reference proteome</keyword>
<dbReference type="EMBL" id="PUEJ01000013">
    <property type="protein sequence ID" value="PRH84448.1"/>
    <property type="molecule type" value="Genomic_DNA"/>
</dbReference>
<evidence type="ECO:0000313" key="3">
    <source>
        <dbReference type="EMBL" id="PRH84448.1"/>
    </source>
</evidence>
<evidence type="ECO:0000313" key="4">
    <source>
        <dbReference type="Proteomes" id="UP000237682"/>
    </source>
</evidence>
<dbReference type="SUPFAM" id="SSF51735">
    <property type="entry name" value="NAD(P)-binding Rossmann-fold domains"/>
    <property type="match status" value="1"/>
</dbReference>
<keyword evidence="1" id="KW-0812">Transmembrane</keyword>
<dbReference type="InterPro" id="IPR036291">
    <property type="entry name" value="NAD(P)-bd_dom_sf"/>
</dbReference>
<feature type="transmembrane region" description="Helical" evidence="1">
    <location>
        <begin position="311"/>
        <end position="334"/>
    </location>
</feature>
<dbReference type="Gene3D" id="3.40.50.720">
    <property type="entry name" value="NAD(P)-binding Rossmann-like Domain"/>
    <property type="match status" value="1"/>
</dbReference>
<dbReference type="OrthoDB" id="5377001at2"/>
<dbReference type="PANTHER" id="PTHR12126:SF11">
    <property type="entry name" value="NADH DEHYDROGENASE [UBIQUINONE] 1 ALPHA SUBCOMPLEX SUBUNIT 9, MITOCHONDRIAL"/>
    <property type="match status" value="1"/>
</dbReference>
<protein>
    <recommendedName>
        <fullName evidence="2">NAD(P)-binding domain-containing protein</fullName>
    </recommendedName>
</protein>
<dbReference type="InterPro" id="IPR051207">
    <property type="entry name" value="ComplexI_NDUFA9_subunit"/>
</dbReference>
<gene>
    <name evidence="3" type="ORF">C5L14_26720</name>
</gene>
<dbReference type="Pfam" id="PF13781">
    <property type="entry name" value="DoxX_3"/>
    <property type="match status" value="1"/>
</dbReference>
<dbReference type="PANTHER" id="PTHR12126">
    <property type="entry name" value="NADH-UBIQUINONE OXIDOREDUCTASE 39 KDA SUBUNIT-RELATED"/>
    <property type="match status" value="1"/>
</dbReference>
<organism evidence="3 4">
    <name type="scientific">Labrys okinawensis</name>
    <dbReference type="NCBI Taxonomy" id="346911"/>
    <lineage>
        <taxon>Bacteria</taxon>
        <taxon>Pseudomonadati</taxon>
        <taxon>Pseudomonadota</taxon>
        <taxon>Alphaproteobacteria</taxon>
        <taxon>Hyphomicrobiales</taxon>
        <taxon>Xanthobacteraceae</taxon>
        <taxon>Labrys</taxon>
    </lineage>
</organism>
<evidence type="ECO:0000256" key="1">
    <source>
        <dbReference type="SAM" id="Phobius"/>
    </source>
</evidence>
<feature type="transmembrane region" description="Helical" evidence="1">
    <location>
        <begin position="380"/>
        <end position="398"/>
    </location>
</feature>
<dbReference type="Pfam" id="PF13460">
    <property type="entry name" value="NAD_binding_10"/>
    <property type="match status" value="1"/>
</dbReference>
<dbReference type="InterPro" id="IPR025695">
    <property type="entry name" value="DoxX-like"/>
</dbReference>
<dbReference type="AlphaFoldDB" id="A0A2S9Q505"/>
<feature type="domain" description="NAD(P)-binding" evidence="2">
    <location>
        <begin position="7"/>
        <end position="154"/>
    </location>
</feature>
<dbReference type="Proteomes" id="UP000237682">
    <property type="component" value="Unassembled WGS sequence"/>
</dbReference>